<proteinExistence type="predicted"/>
<evidence type="ECO:0000313" key="2">
    <source>
        <dbReference type="Proteomes" id="UP000265520"/>
    </source>
</evidence>
<organism evidence="1 2">
    <name type="scientific">Trifolium medium</name>
    <dbReference type="NCBI Taxonomy" id="97028"/>
    <lineage>
        <taxon>Eukaryota</taxon>
        <taxon>Viridiplantae</taxon>
        <taxon>Streptophyta</taxon>
        <taxon>Embryophyta</taxon>
        <taxon>Tracheophyta</taxon>
        <taxon>Spermatophyta</taxon>
        <taxon>Magnoliopsida</taxon>
        <taxon>eudicotyledons</taxon>
        <taxon>Gunneridae</taxon>
        <taxon>Pentapetalae</taxon>
        <taxon>rosids</taxon>
        <taxon>fabids</taxon>
        <taxon>Fabales</taxon>
        <taxon>Fabaceae</taxon>
        <taxon>Papilionoideae</taxon>
        <taxon>50 kb inversion clade</taxon>
        <taxon>NPAAA clade</taxon>
        <taxon>Hologalegina</taxon>
        <taxon>IRL clade</taxon>
        <taxon>Trifolieae</taxon>
        <taxon>Trifolium</taxon>
    </lineage>
</organism>
<reference evidence="1 2" key="1">
    <citation type="journal article" date="2018" name="Front. Plant Sci.">
        <title>Red Clover (Trifolium pratense) and Zigzag Clover (T. medium) - A Picture of Genomic Similarities and Differences.</title>
        <authorList>
            <person name="Dluhosova J."/>
            <person name="Istvanek J."/>
            <person name="Nedelnik J."/>
            <person name="Repkova J."/>
        </authorList>
    </citation>
    <scope>NUCLEOTIDE SEQUENCE [LARGE SCALE GENOMIC DNA]</scope>
    <source>
        <strain evidence="2">cv. 10/8</strain>
        <tissue evidence="1">Leaf</tissue>
    </source>
</reference>
<dbReference type="AlphaFoldDB" id="A0A392MLD3"/>
<evidence type="ECO:0000313" key="1">
    <source>
        <dbReference type="EMBL" id="MCH88181.1"/>
    </source>
</evidence>
<keyword evidence="2" id="KW-1185">Reference proteome</keyword>
<protein>
    <submittedName>
        <fullName evidence="1">Uncharacterized protein</fullName>
    </submittedName>
</protein>
<accession>A0A392MLD3</accession>
<gene>
    <name evidence="1" type="ORF">A2U01_0009064</name>
</gene>
<dbReference type="EMBL" id="LXQA010013664">
    <property type="protein sequence ID" value="MCH88181.1"/>
    <property type="molecule type" value="Genomic_DNA"/>
</dbReference>
<comment type="caution">
    <text evidence="1">The sequence shown here is derived from an EMBL/GenBank/DDBJ whole genome shotgun (WGS) entry which is preliminary data.</text>
</comment>
<feature type="non-terminal residue" evidence="1">
    <location>
        <position position="1"/>
    </location>
</feature>
<sequence length="56" mass="6179">WCPTCLWSDVMIPISPHDPTVVSELMVVDPLLVKSLSDKVFRRRVSLMAHNGGTSG</sequence>
<name>A0A392MLD3_9FABA</name>
<dbReference type="Proteomes" id="UP000265520">
    <property type="component" value="Unassembled WGS sequence"/>
</dbReference>